<name>A0A1Y3B5Q8_EURMA</name>
<feature type="non-terminal residue" evidence="1">
    <location>
        <position position="249"/>
    </location>
</feature>
<dbReference type="AlphaFoldDB" id="A0A1Y3B5Q8"/>
<proteinExistence type="predicted"/>
<accession>A0A1Y3B5Q8</accession>
<evidence type="ECO:0000313" key="1">
    <source>
        <dbReference type="EMBL" id="OTF76159.1"/>
    </source>
</evidence>
<sequence length="249" mass="29208">MGKSLSKSHGNSSQTPSILYFSTRNALRYGCQQKWLYVPPTSQFCRFHPIVNYLFRVVAIIDPTSATSPNRAEIDIYRMISIRSDDFSMSVVRPVFSSFRNDHKRDVLEQYIQNSILTLQLHHQIEPPYSSNHNVRFIFSNGLGLFIAWYPSTISSFESDITTNCAVLIPIKNKPYIQLCSQRYNFLTFVELNETLYTVLPDNQVIRIELEFIRKQYRIMNNLNIDIDQWEPENFFQTFFHCKRPPPSN</sequence>
<keyword evidence="2" id="KW-1185">Reference proteome</keyword>
<protein>
    <submittedName>
        <fullName evidence="1">Uncharacterized protein</fullName>
    </submittedName>
</protein>
<reference evidence="1 2" key="1">
    <citation type="submission" date="2017-03" db="EMBL/GenBank/DDBJ databases">
        <title>Genome Survey of Euroglyphus maynei.</title>
        <authorList>
            <person name="Arlian L.G."/>
            <person name="Morgan M.S."/>
            <person name="Rider S.D."/>
        </authorList>
    </citation>
    <scope>NUCLEOTIDE SEQUENCE [LARGE SCALE GENOMIC DNA]</scope>
    <source>
        <strain evidence="1">Arlian Lab</strain>
        <tissue evidence="1">Whole body</tissue>
    </source>
</reference>
<organism evidence="1 2">
    <name type="scientific">Euroglyphus maynei</name>
    <name type="common">Mayne's house dust mite</name>
    <dbReference type="NCBI Taxonomy" id="6958"/>
    <lineage>
        <taxon>Eukaryota</taxon>
        <taxon>Metazoa</taxon>
        <taxon>Ecdysozoa</taxon>
        <taxon>Arthropoda</taxon>
        <taxon>Chelicerata</taxon>
        <taxon>Arachnida</taxon>
        <taxon>Acari</taxon>
        <taxon>Acariformes</taxon>
        <taxon>Sarcoptiformes</taxon>
        <taxon>Astigmata</taxon>
        <taxon>Psoroptidia</taxon>
        <taxon>Analgoidea</taxon>
        <taxon>Pyroglyphidae</taxon>
        <taxon>Pyroglyphinae</taxon>
        <taxon>Euroglyphus</taxon>
    </lineage>
</organism>
<evidence type="ECO:0000313" key="2">
    <source>
        <dbReference type="Proteomes" id="UP000194236"/>
    </source>
</evidence>
<dbReference type="Proteomes" id="UP000194236">
    <property type="component" value="Unassembled WGS sequence"/>
</dbReference>
<gene>
    <name evidence="1" type="ORF">BLA29_009252</name>
</gene>
<comment type="caution">
    <text evidence="1">The sequence shown here is derived from an EMBL/GenBank/DDBJ whole genome shotgun (WGS) entry which is preliminary data.</text>
</comment>
<dbReference type="OrthoDB" id="6506786at2759"/>
<dbReference type="EMBL" id="MUJZ01038823">
    <property type="protein sequence ID" value="OTF76159.1"/>
    <property type="molecule type" value="Genomic_DNA"/>
</dbReference>